<keyword evidence="2 6" id="KW-0689">Ribosomal protein</keyword>
<dbReference type="GO" id="GO:0005840">
    <property type="term" value="C:ribosome"/>
    <property type="evidence" value="ECO:0007669"/>
    <property type="project" value="UniProtKB-KW"/>
</dbReference>
<dbReference type="GO" id="GO:1990904">
    <property type="term" value="C:ribonucleoprotein complex"/>
    <property type="evidence" value="ECO:0007669"/>
    <property type="project" value="UniProtKB-KW"/>
</dbReference>
<sequence>MSRMMIPRFFSQFSRCLEIKTSLCRNYHHVRPVIKHNLIKPEVDLSLHDPHGKYSPQVREFIKARDFENAGGRKVDVISLTTGENKGVIELNNFVFGANPRIDILQRNVVWYRACIRAGTACTKTRGEVRGGGRKPWQQKGLGKARQGSIRAPHWRKGGVSGGPKPKDYSYELPFKVRRMGLRTALSCKFAQGDLTVVEDYNDLTETNFSDAVTSLSLQSSLFVDGFENDYLDSLVSGFEKIDFKPALLLHVYGMLIRSKLVLSLQAVRILEEKLCEDNRIVTDPRYELYHQDMLLDKSNLFKEFDPKKKELRGRLIPELPKKSIRHKLPMSRQDQ</sequence>
<evidence type="ECO:0000256" key="5">
    <source>
        <dbReference type="SAM" id="MobiDB-lite"/>
    </source>
</evidence>
<dbReference type="Gene3D" id="3.40.1370.10">
    <property type="match status" value="1"/>
</dbReference>
<dbReference type="GO" id="GO:0003735">
    <property type="term" value="F:structural constituent of ribosome"/>
    <property type="evidence" value="ECO:0007669"/>
    <property type="project" value="InterPro"/>
</dbReference>
<comment type="similarity">
    <text evidence="1">Belongs to the universal ribosomal protein uL4 family.</text>
</comment>
<gene>
    <name evidence="6" type="primary">MRPL4</name>
</gene>
<proteinExistence type="evidence at transcript level"/>
<evidence type="ECO:0000256" key="1">
    <source>
        <dbReference type="ARBA" id="ARBA00010528"/>
    </source>
</evidence>
<dbReference type="PANTHER" id="PTHR10746">
    <property type="entry name" value="50S RIBOSOMAL PROTEIN L4"/>
    <property type="match status" value="1"/>
</dbReference>
<evidence type="ECO:0000256" key="2">
    <source>
        <dbReference type="ARBA" id="ARBA00022980"/>
    </source>
</evidence>
<protein>
    <recommendedName>
        <fullName evidence="4">Large ribosomal subunit protein uL4m</fullName>
    </recommendedName>
</protein>
<feature type="region of interest" description="Disordered" evidence="5">
    <location>
        <begin position="127"/>
        <end position="163"/>
    </location>
</feature>
<dbReference type="HAMAP" id="MF_01328_B">
    <property type="entry name" value="Ribosomal_uL4_B"/>
    <property type="match status" value="1"/>
</dbReference>
<dbReference type="PANTHER" id="PTHR10746:SF6">
    <property type="entry name" value="LARGE RIBOSOMAL SUBUNIT PROTEIN UL4M"/>
    <property type="match status" value="1"/>
</dbReference>
<dbReference type="InterPro" id="IPR002136">
    <property type="entry name" value="Ribosomal_uL4"/>
</dbReference>
<dbReference type="EMBL" id="HAAD01001322">
    <property type="protein sequence ID" value="CDG67554.1"/>
    <property type="molecule type" value="mRNA"/>
</dbReference>
<dbReference type="OrthoDB" id="275876at2759"/>
<reference evidence="6" key="1">
    <citation type="journal article" date="2013" name="Genome Biol. Evol.">
        <title>Punctuated emergences of genetic and phenotypic innovations in eumetazoan, bilaterian, euteleostome, and hominidae ancestors.</title>
        <authorList>
            <person name="Wenger Y."/>
            <person name="Galliot B."/>
        </authorList>
    </citation>
    <scope>NUCLEOTIDE SEQUENCE</scope>
    <source>
        <tissue evidence="6">Whole animals</tissue>
    </source>
</reference>
<dbReference type="InterPro" id="IPR023574">
    <property type="entry name" value="Ribosomal_uL4_dom_sf"/>
</dbReference>
<dbReference type="GO" id="GO:0006412">
    <property type="term" value="P:translation"/>
    <property type="evidence" value="ECO:0007669"/>
    <property type="project" value="InterPro"/>
</dbReference>
<evidence type="ECO:0000313" key="6">
    <source>
        <dbReference type="EMBL" id="CDG67554.1"/>
    </source>
</evidence>
<keyword evidence="3" id="KW-0687">Ribonucleoprotein</keyword>
<accession>T2M605</accession>
<dbReference type="AlphaFoldDB" id="T2M605"/>
<organism evidence="6">
    <name type="scientific">Hydra vulgaris</name>
    <name type="common">Hydra</name>
    <name type="synonym">Hydra attenuata</name>
    <dbReference type="NCBI Taxonomy" id="6087"/>
    <lineage>
        <taxon>Eukaryota</taxon>
        <taxon>Metazoa</taxon>
        <taxon>Cnidaria</taxon>
        <taxon>Hydrozoa</taxon>
        <taxon>Hydroidolina</taxon>
        <taxon>Anthoathecata</taxon>
        <taxon>Aplanulata</taxon>
        <taxon>Hydridae</taxon>
        <taxon>Hydra</taxon>
    </lineage>
</organism>
<evidence type="ECO:0000256" key="4">
    <source>
        <dbReference type="ARBA" id="ARBA00040565"/>
    </source>
</evidence>
<dbReference type="NCBIfam" id="TIGR03953">
    <property type="entry name" value="rplD_bact"/>
    <property type="match status" value="1"/>
</dbReference>
<evidence type="ECO:0000256" key="3">
    <source>
        <dbReference type="ARBA" id="ARBA00023274"/>
    </source>
</evidence>
<dbReference type="SUPFAM" id="SSF52166">
    <property type="entry name" value="Ribosomal protein L4"/>
    <property type="match status" value="1"/>
</dbReference>
<dbReference type="InterPro" id="IPR013005">
    <property type="entry name" value="Ribosomal_uL4-like"/>
</dbReference>
<dbReference type="Pfam" id="PF00573">
    <property type="entry name" value="Ribosomal_L4"/>
    <property type="match status" value="1"/>
</dbReference>
<name>T2M605_HYDVU</name>